<dbReference type="NCBIfam" id="TIGR00096">
    <property type="entry name" value="16S rRNA (cytidine(1402)-2'-O)-methyltransferase"/>
    <property type="match status" value="1"/>
</dbReference>
<keyword evidence="3 6" id="KW-0489">Methyltransferase</keyword>
<keyword evidence="10" id="KW-1185">Reference proteome</keyword>
<dbReference type="FunFam" id="3.40.1010.10:FF:000007">
    <property type="entry name" value="Ribosomal RNA small subunit methyltransferase I"/>
    <property type="match status" value="1"/>
</dbReference>
<keyword evidence="5 6" id="KW-0949">S-adenosyl-L-methionine</keyword>
<comment type="caution">
    <text evidence="9">The sequence shown here is derived from an EMBL/GenBank/DDBJ whole genome shotgun (WGS) entry which is preliminary data.</text>
</comment>
<dbReference type="SUPFAM" id="SSF53790">
    <property type="entry name" value="Tetrapyrrole methylase"/>
    <property type="match status" value="1"/>
</dbReference>
<evidence type="ECO:0000259" key="7">
    <source>
        <dbReference type="Pfam" id="PF00590"/>
    </source>
</evidence>
<dbReference type="PANTHER" id="PTHR46111:SF1">
    <property type="entry name" value="RIBOSOMAL RNA SMALL SUBUNIT METHYLTRANSFERASE I"/>
    <property type="match status" value="1"/>
</dbReference>
<dbReference type="InterPro" id="IPR053910">
    <property type="entry name" value="RsmI_HTH"/>
</dbReference>
<dbReference type="PROSITE" id="PS01296">
    <property type="entry name" value="RSMI"/>
    <property type="match status" value="1"/>
</dbReference>
<comment type="similarity">
    <text evidence="6">Belongs to the methyltransferase superfamily. RsmI family.</text>
</comment>
<evidence type="ECO:0000256" key="1">
    <source>
        <dbReference type="ARBA" id="ARBA00022490"/>
    </source>
</evidence>
<evidence type="ECO:0000256" key="2">
    <source>
        <dbReference type="ARBA" id="ARBA00022552"/>
    </source>
</evidence>
<dbReference type="InterPro" id="IPR014776">
    <property type="entry name" value="4pyrrole_Mease_sub2"/>
</dbReference>
<dbReference type="InParanoid" id="A0A420WES0"/>
<accession>A0A420WES0</accession>
<keyword evidence="4 6" id="KW-0808">Transferase</keyword>
<dbReference type="GO" id="GO:0070677">
    <property type="term" value="F:rRNA (cytosine-2'-O-)-methyltransferase activity"/>
    <property type="evidence" value="ECO:0007669"/>
    <property type="project" value="UniProtKB-UniRule"/>
</dbReference>
<evidence type="ECO:0000313" key="9">
    <source>
        <dbReference type="EMBL" id="RKQ69478.1"/>
    </source>
</evidence>
<keyword evidence="2 6" id="KW-0698">rRNA processing</keyword>
<dbReference type="InterPro" id="IPR008189">
    <property type="entry name" value="rRNA_ssu_MeTfrase_I"/>
</dbReference>
<dbReference type="InterPro" id="IPR014777">
    <property type="entry name" value="4pyrrole_Mease_sub1"/>
</dbReference>
<evidence type="ECO:0000313" key="10">
    <source>
        <dbReference type="Proteomes" id="UP000282211"/>
    </source>
</evidence>
<dbReference type="Gene3D" id="3.40.1010.10">
    <property type="entry name" value="Cobalt-precorrin-4 Transmethylase, Domain 1"/>
    <property type="match status" value="1"/>
</dbReference>
<dbReference type="RefSeq" id="WP_233345587.1">
    <property type="nucleotide sequence ID" value="NZ_RBII01000002.1"/>
</dbReference>
<evidence type="ECO:0000256" key="5">
    <source>
        <dbReference type="ARBA" id="ARBA00022691"/>
    </source>
</evidence>
<dbReference type="EC" id="2.1.1.198" evidence="6"/>
<dbReference type="PIRSF" id="PIRSF005917">
    <property type="entry name" value="MTase_YraL"/>
    <property type="match status" value="1"/>
</dbReference>
<dbReference type="FunFam" id="3.30.950.10:FF:000002">
    <property type="entry name" value="Ribosomal RNA small subunit methyltransferase I"/>
    <property type="match status" value="1"/>
</dbReference>
<dbReference type="Pfam" id="PF23016">
    <property type="entry name" value="RsmI_C"/>
    <property type="match status" value="1"/>
</dbReference>
<dbReference type="AlphaFoldDB" id="A0A420WES0"/>
<reference evidence="9 10" key="1">
    <citation type="submission" date="2018-10" db="EMBL/GenBank/DDBJ databases">
        <title>Genomic Encyclopedia of Type Strains, Phase IV (KMG-IV): sequencing the most valuable type-strain genomes for metagenomic binning, comparative biology and taxonomic classification.</title>
        <authorList>
            <person name="Goeker M."/>
        </authorList>
    </citation>
    <scope>NUCLEOTIDE SEQUENCE [LARGE SCALE GENOMIC DNA]</scope>
    <source>
        <strain evidence="9 10">DSM 22008</strain>
    </source>
</reference>
<dbReference type="FunCoup" id="A0A420WES0">
    <property type="interactions" value="321"/>
</dbReference>
<feature type="domain" description="RsmI HTH" evidence="8">
    <location>
        <begin position="253"/>
        <end position="296"/>
    </location>
</feature>
<comment type="subcellular location">
    <subcellularLocation>
        <location evidence="6">Cytoplasm</location>
    </subcellularLocation>
</comment>
<dbReference type="InterPro" id="IPR000878">
    <property type="entry name" value="4pyrrol_Mease"/>
</dbReference>
<dbReference type="PANTHER" id="PTHR46111">
    <property type="entry name" value="RIBOSOMAL RNA SMALL SUBUNIT METHYLTRANSFERASE I"/>
    <property type="match status" value="1"/>
</dbReference>
<comment type="catalytic activity">
    <reaction evidence="6">
        <text>cytidine(1402) in 16S rRNA + S-adenosyl-L-methionine = 2'-O-methylcytidine(1402) in 16S rRNA + S-adenosyl-L-homocysteine + H(+)</text>
        <dbReference type="Rhea" id="RHEA:42924"/>
        <dbReference type="Rhea" id="RHEA-COMP:10285"/>
        <dbReference type="Rhea" id="RHEA-COMP:10286"/>
        <dbReference type="ChEBI" id="CHEBI:15378"/>
        <dbReference type="ChEBI" id="CHEBI:57856"/>
        <dbReference type="ChEBI" id="CHEBI:59789"/>
        <dbReference type="ChEBI" id="CHEBI:74495"/>
        <dbReference type="ChEBI" id="CHEBI:82748"/>
        <dbReference type="EC" id="2.1.1.198"/>
    </reaction>
</comment>
<dbReference type="InterPro" id="IPR035996">
    <property type="entry name" value="4pyrrol_Methylase_sf"/>
</dbReference>
<dbReference type="CDD" id="cd11648">
    <property type="entry name" value="RsmI"/>
    <property type="match status" value="1"/>
</dbReference>
<dbReference type="Pfam" id="PF00590">
    <property type="entry name" value="TP_methylase"/>
    <property type="match status" value="1"/>
</dbReference>
<keyword evidence="1 6" id="KW-0963">Cytoplasm</keyword>
<evidence type="ECO:0000256" key="6">
    <source>
        <dbReference type="HAMAP-Rule" id="MF_01877"/>
    </source>
</evidence>
<organism evidence="9 10">
    <name type="scientific">Litorimonas taeanensis</name>
    <dbReference type="NCBI Taxonomy" id="568099"/>
    <lineage>
        <taxon>Bacteria</taxon>
        <taxon>Pseudomonadati</taxon>
        <taxon>Pseudomonadota</taxon>
        <taxon>Alphaproteobacteria</taxon>
        <taxon>Maricaulales</taxon>
        <taxon>Robiginitomaculaceae</taxon>
    </lineage>
</organism>
<proteinExistence type="inferred from homology"/>
<dbReference type="Proteomes" id="UP000282211">
    <property type="component" value="Unassembled WGS sequence"/>
</dbReference>
<comment type="function">
    <text evidence="6">Catalyzes the 2'-O-methylation of the ribose of cytidine 1402 (C1402) in 16S rRNA.</text>
</comment>
<gene>
    <name evidence="6" type="primary">rsmI</name>
    <name evidence="9" type="ORF">DES40_2279</name>
</gene>
<feature type="domain" description="Tetrapyrrole methylase" evidence="7">
    <location>
        <begin position="28"/>
        <end position="218"/>
    </location>
</feature>
<dbReference type="Gene3D" id="3.30.950.10">
    <property type="entry name" value="Methyltransferase, Cobalt-precorrin-4 Transmethylase, Domain 2"/>
    <property type="match status" value="1"/>
</dbReference>
<protein>
    <recommendedName>
        <fullName evidence="6">Ribosomal RNA small subunit methyltransferase I</fullName>
        <ecNumber evidence="6">2.1.1.198</ecNumber>
    </recommendedName>
    <alternativeName>
        <fullName evidence="6">16S rRNA 2'-O-ribose C1402 methyltransferase</fullName>
    </alternativeName>
    <alternativeName>
        <fullName evidence="6">rRNA (cytidine-2'-O-)-methyltransferase RsmI</fullName>
    </alternativeName>
</protein>
<evidence type="ECO:0000256" key="4">
    <source>
        <dbReference type="ARBA" id="ARBA00022679"/>
    </source>
</evidence>
<sequence>MSLAKKPHAPQYNSAVIAADAPSLETGLYIVSTPIGNLRDITLRALDVLQGAEHILAEDTRQTRKLCGVYSITTPLSAYHDHNAAARVPELIERLQSGATIALVSDAGTPLVSDPGFRLVRAAAEAGINIWPIPGASALLAGLVKSGLPSDAFFFGGFLPPKTAARKTALSKLTALQATLVFFTTGPRVSAVLSDMIDIWGDRKVVLTRELTKRYEEARYGHASTLIHSIKETPPKGELVLLVAPPDGVAQWDEAQIKSALSEQISEVGVKRASAAVAELSGWSKRDVYALALSLK</sequence>
<name>A0A420WES0_9PROT</name>
<dbReference type="EMBL" id="RBII01000002">
    <property type="protein sequence ID" value="RKQ69478.1"/>
    <property type="molecule type" value="Genomic_DNA"/>
</dbReference>
<evidence type="ECO:0000256" key="3">
    <source>
        <dbReference type="ARBA" id="ARBA00022603"/>
    </source>
</evidence>
<evidence type="ECO:0000259" key="8">
    <source>
        <dbReference type="Pfam" id="PF23016"/>
    </source>
</evidence>
<dbReference type="GO" id="GO:0005737">
    <property type="term" value="C:cytoplasm"/>
    <property type="evidence" value="ECO:0007669"/>
    <property type="project" value="UniProtKB-SubCell"/>
</dbReference>
<dbReference type="HAMAP" id="MF_01877">
    <property type="entry name" value="16SrRNA_methyltr_I"/>
    <property type="match status" value="1"/>
</dbReference>
<dbReference type="InterPro" id="IPR018063">
    <property type="entry name" value="SAM_MeTrfase_RsmI_CS"/>
</dbReference>